<evidence type="ECO:0000313" key="2">
    <source>
        <dbReference type="Proteomes" id="UP000310200"/>
    </source>
</evidence>
<keyword evidence="2" id="KW-1185">Reference proteome</keyword>
<gene>
    <name evidence="1" type="ORF">DBV15_10650</name>
</gene>
<protein>
    <submittedName>
        <fullName evidence="1">Uncharacterized protein</fullName>
    </submittedName>
</protein>
<organism evidence="1 2">
    <name type="scientific">Temnothorax longispinosus</name>
    <dbReference type="NCBI Taxonomy" id="300112"/>
    <lineage>
        <taxon>Eukaryota</taxon>
        <taxon>Metazoa</taxon>
        <taxon>Ecdysozoa</taxon>
        <taxon>Arthropoda</taxon>
        <taxon>Hexapoda</taxon>
        <taxon>Insecta</taxon>
        <taxon>Pterygota</taxon>
        <taxon>Neoptera</taxon>
        <taxon>Endopterygota</taxon>
        <taxon>Hymenoptera</taxon>
        <taxon>Apocrita</taxon>
        <taxon>Aculeata</taxon>
        <taxon>Formicoidea</taxon>
        <taxon>Formicidae</taxon>
        <taxon>Myrmicinae</taxon>
        <taxon>Temnothorax</taxon>
    </lineage>
</organism>
<comment type="caution">
    <text evidence="1">The sequence shown here is derived from an EMBL/GenBank/DDBJ whole genome shotgun (WGS) entry which is preliminary data.</text>
</comment>
<proteinExistence type="predicted"/>
<dbReference type="EMBL" id="QBLH01003549">
    <property type="protein sequence ID" value="TGZ37431.1"/>
    <property type="molecule type" value="Genomic_DNA"/>
</dbReference>
<dbReference type="AlphaFoldDB" id="A0A4S2JML6"/>
<reference evidence="1 2" key="1">
    <citation type="journal article" date="2019" name="Philos. Trans. R. Soc. Lond., B, Biol. Sci.">
        <title>Ant behaviour and brain gene expression of defending hosts depend on the ecological success of the intruding social parasite.</title>
        <authorList>
            <person name="Kaur R."/>
            <person name="Stoldt M."/>
            <person name="Jongepier E."/>
            <person name="Feldmeyer B."/>
            <person name="Menzel F."/>
            <person name="Bornberg-Bauer E."/>
            <person name="Foitzik S."/>
        </authorList>
    </citation>
    <scope>NUCLEOTIDE SEQUENCE [LARGE SCALE GENOMIC DNA]</scope>
    <source>
        <tissue evidence="1">Whole body</tissue>
    </source>
</reference>
<sequence>MENSATRGSAESTVKRDIAKKLISRLTVSRYPAILRLERVLNNGVAGVSRGRPRAIAGGKVQVEYPLNVPVLISAELAAPRRGSRQLVRGGRRGTNVPKSPVNSCHGLANFAATSDVNQWRPGWCLVLAGHPVHTPHLPGFTARRLRHKFEECAERGDTAGQRVL</sequence>
<name>A0A4S2JML6_9HYME</name>
<accession>A0A4S2JML6</accession>
<dbReference type="Proteomes" id="UP000310200">
    <property type="component" value="Unassembled WGS sequence"/>
</dbReference>
<evidence type="ECO:0000313" key="1">
    <source>
        <dbReference type="EMBL" id="TGZ37431.1"/>
    </source>
</evidence>